<dbReference type="Pfam" id="PF02826">
    <property type="entry name" value="2-Hacid_dh_C"/>
    <property type="match status" value="1"/>
</dbReference>
<organism evidence="7">
    <name type="scientific">Ornithinibacillus sp. 4-3</name>
    <dbReference type="NCBI Taxonomy" id="3231488"/>
    <lineage>
        <taxon>Bacteria</taxon>
        <taxon>Bacillati</taxon>
        <taxon>Bacillota</taxon>
        <taxon>Bacilli</taxon>
        <taxon>Bacillales</taxon>
        <taxon>Bacillaceae</taxon>
        <taxon>Ornithinibacillus</taxon>
    </lineage>
</organism>
<dbReference type="Gene3D" id="3.40.50.720">
    <property type="entry name" value="NAD(P)-binding Rossmann-like Domain"/>
    <property type="match status" value="2"/>
</dbReference>
<keyword evidence="3" id="KW-0520">NAD</keyword>
<sequence length="316" mass="35436">MTVLFANNSADEIKEQFINEFPTTEFIFNEDMYSVGESLAEVSVLVGYGSTIKADLLEKMPKLKWIMMLSAGVDQLPLEYITEKGIIVTNARGVYKVPMAEYVISVLLQVYKQEKKLIEYENGKVWADPPAIREISGRTMVVVGAGAIGQEVARLAKAFNMTTYGVSRSGRALEYFDEMAEIGQIDEYLPKADFVVSVLPGTKETTGIFQYEQFKLMKEEAVFVNIGRGNSVNSEALLKAIQEKEITHAVLDVFEQEPLPSDHPFWTEENITITPHLSAKSPRNAARTYAILTENLKKFIEGDTDFINIVDTKKGY</sequence>
<dbReference type="RefSeq" id="WP_368652697.1">
    <property type="nucleotide sequence ID" value="NZ_CP162599.1"/>
</dbReference>
<dbReference type="PANTHER" id="PTHR43333">
    <property type="entry name" value="2-HACID_DH_C DOMAIN-CONTAINING PROTEIN"/>
    <property type="match status" value="1"/>
</dbReference>
<accession>A0AB39HNK1</accession>
<proteinExistence type="inferred from homology"/>
<gene>
    <name evidence="7" type="ORF">AB4Y30_13245</name>
</gene>
<dbReference type="InterPro" id="IPR036291">
    <property type="entry name" value="NAD(P)-bd_dom_sf"/>
</dbReference>
<name>A0AB39HNK1_9BACI</name>
<dbReference type="PANTHER" id="PTHR43333:SF1">
    <property type="entry name" value="D-ISOMER SPECIFIC 2-HYDROXYACID DEHYDROGENASE NAD-BINDING DOMAIN-CONTAINING PROTEIN"/>
    <property type="match status" value="1"/>
</dbReference>
<evidence type="ECO:0000256" key="2">
    <source>
        <dbReference type="ARBA" id="ARBA00023002"/>
    </source>
</evidence>
<evidence type="ECO:0000259" key="6">
    <source>
        <dbReference type="Pfam" id="PF02826"/>
    </source>
</evidence>
<dbReference type="SUPFAM" id="SSF51735">
    <property type="entry name" value="NAD(P)-binding Rossmann-fold domains"/>
    <property type="match status" value="1"/>
</dbReference>
<evidence type="ECO:0000256" key="1">
    <source>
        <dbReference type="ARBA" id="ARBA00005854"/>
    </source>
</evidence>
<evidence type="ECO:0000313" key="7">
    <source>
        <dbReference type="EMBL" id="XDK31973.1"/>
    </source>
</evidence>
<evidence type="ECO:0000259" key="5">
    <source>
        <dbReference type="Pfam" id="PF00389"/>
    </source>
</evidence>
<feature type="domain" description="D-isomer specific 2-hydroxyacid dehydrogenase NAD-binding" evidence="6">
    <location>
        <begin position="106"/>
        <end position="278"/>
    </location>
</feature>
<dbReference type="GO" id="GO:0016616">
    <property type="term" value="F:oxidoreductase activity, acting on the CH-OH group of donors, NAD or NADP as acceptor"/>
    <property type="evidence" value="ECO:0007669"/>
    <property type="project" value="InterPro"/>
</dbReference>
<dbReference type="SUPFAM" id="SSF52283">
    <property type="entry name" value="Formate/glycerate dehydrogenase catalytic domain-like"/>
    <property type="match status" value="1"/>
</dbReference>
<dbReference type="Pfam" id="PF00389">
    <property type="entry name" value="2-Hacid_dh"/>
    <property type="match status" value="1"/>
</dbReference>
<keyword evidence="2 4" id="KW-0560">Oxidoreductase</keyword>
<dbReference type="InterPro" id="IPR006139">
    <property type="entry name" value="D-isomer_2_OHA_DH_cat_dom"/>
</dbReference>
<dbReference type="InterPro" id="IPR006140">
    <property type="entry name" value="D-isomer_DH_NAD-bd"/>
</dbReference>
<comment type="similarity">
    <text evidence="1 4">Belongs to the D-isomer specific 2-hydroxyacid dehydrogenase family.</text>
</comment>
<dbReference type="EMBL" id="CP162599">
    <property type="protein sequence ID" value="XDK31973.1"/>
    <property type="molecule type" value="Genomic_DNA"/>
</dbReference>
<dbReference type="FunFam" id="3.40.50.720:FF:000363">
    <property type="entry name" value="D-isomer specific 2-hydroxyacid dehydrogenase"/>
    <property type="match status" value="1"/>
</dbReference>
<dbReference type="GO" id="GO:0051287">
    <property type="term" value="F:NAD binding"/>
    <property type="evidence" value="ECO:0007669"/>
    <property type="project" value="InterPro"/>
</dbReference>
<dbReference type="AlphaFoldDB" id="A0AB39HNK1"/>
<evidence type="ECO:0000256" key="3">
    <source>
        <dbReference type="ARBA" id="ARBA00023027"/>
    </source>
</evidence>
<protein>
    <submittedName>
        <fullName evidence="7">NAD(P)-dependent oxidoreductase</fullName>
    </submittedName>
</protein>
<feature type="domain" description="D-isomer specific 2-hydroxyacid dehydrogenase catalytic" evidence="5">
    <location>
        <begin position="21"/>
        <end position="303"/>
    </location>
</feature>
<evidence type="ECO:0000256" key="4">
    <source>
        <dbReference type="RuleBase" id="RU003719"/>
    </source>
</evidence>
<reference evidence="7" key="1">
    <citation type="submission" date="2024-07" db="EMBL/GenBank/DDBJ databases">
        <title>Halotolerant mesophilic bacterium Ornithinibacillus sp. 4-3, sp. nov., isolated from soil.</title>
        <authorList>
            <person name="Sidarenka A.V."/>
            <person name="Guliayeva D.E."/>
            <person name="Leanovich S.I."/>
            <person name="Hileuskaya K.S."/>
            <person name="Akhremchuk A.E."/>
            <person name="Sikolenko M.A."/>
            <person name="Valentovich L.N."/>
        </authorList>
    </citation>
    <scope>NUCLEOTIDE SEQUENCE</scope>
    <source>
        <strain evidence="7">4-3</strain>
    </source>
</reference>